<dbReference type="RefSeq" id="WP_252017288.1">
    <property type="nucleotide sequence ID" value="NZ_JBFKZN010000019.1"/>
</dbReference>
<dbReference type="Gene3D" id="1.10.260.40">
    <property type="entry name" value="lambda repressor-like DNA-binding domains"/>
    <property type="match status" value="1"/>
</dbReference>
<accession>A0ABV3N7T8</accession>
<dbReference type="SMART" id="SM00530">
    <property type="entry name" value="HTH_XRE"/>
    <property type="match status" value="1"/>
</dbReference>
<keyword evidence="3" id="KW-1185">Reference proteome</keyword>
<dbReference type="PROSITE" id="PS50943">
    <property type="entry name" value="HTH_CROC1"/>
    <property type="match status" value="1"/>
</dbReference>
<dbReference type="EMBL" id="JBFKZN010000019">
    <property type="protein sequence ID" value="MEW5291879.1"/>
    <property type="molecule type" value="Genomic_DNA"/>
</dbReference>
<feature type="domain" description="HTH cro/C1-type" evidence="1">
    <location>
        <begin position="21"/>
        <end position="63"/>
    </location>
</feature>
<name>A0ABV3N7T8_9GAMM</name>
<reference evidence="2 3" key="1">
    <citation type="submission" date="2024-07" db="EMBL/GenBank/DDBJ databases">
        <authorList>
            <person name="Dulla G.F.J."/>
            <person name="Delorm J.G."/>
        </authorList>
    </citation>
    <scope>NUCLEOTIDE SEQUENCE [LARGE SCALE GENOMIC DNA]</scope>
    <source>
        <strain evidence="2 3">JGD 233</strain>
    </source>
</reference>
<protein>
    <submittedName>
        <fullName evidence="2">Helix-turn-helix transcriptional regulator</fullName>
    </submittedName>
</protein>
<dbReference type="CDD" id="cd00093">
    <property type="entry name" value="HTH_XRE"/>
    <property type="match status" value="1"/>
</dbReference>
<dbReference type="SUPFAM" id="SSF47413">
    <property type="entry name" value="lambda repressor-like DNA-binding domains"/>
    <property type="match status" value="1"/>
</dbReference>
<evidence type="ECO:0000313" key="2">
    <source>
        <dbReference type="EMBL" id="MEW5291879.1"/>
    </source>
</evidence>
<organism evidence="2 3">
    <name type="scientific">Erwinia papayae</name>
    <dbReference type="NCBI Taxonomy" id="206499"/>
    <lineage>
        <taxon>Bacteria</taxon>
        <taxon>Pseudomonadati</taxon>
        <taxon>Pseudomonadota</taxon>
        <taxon>Gammaproteobacteria</taxon>
        <taxon>Enterobacterales</taxon>
        <taxon>Erwiniaceae</taxon>
        <taxon>Erwinia</taxon>
    </lineage>
</organism>
<evidence type="ECO:0000313" key="3">
    <source>
        <dbReference type="Proteomes" id="UP001554567"/>
    </source>
</evidence>
<evidence type="ECO:0000259" key="1">
    <source>
        <dbReference type="PROSITE" id="PS50943"/>
    </source>
</evidence>
<dbReference type="InterPro" id="IPR010982">
    <property type="entry name" value="Lambda_DNA-bd_dom_sf"/>
</dbReference>
<proteinExistence type="predicted"/>
<comment type="caution">
    <text evidence="2">The sequence shown here is derived from an EMBL/GenBank/DDBJ whole genome shotgun (WGS) entry which is preliminary data.</text>
</comment>
<dbReference type="Pfam" id="PF01381">
    <property type="entry name" value="HTH_3"/>
    <property type="match status" value="1"/>
</dbReference>
<dbReference type="InterPro" id="IPR001387">
    <property type="entry name" value="Cro/C1-type_HTH"/>
</dbReference>
<sequence>MSRISRAERIKKSILGYSTYEDVAEKTGISISTLVRISSGKTEPKFSDVILISKITGADLDILAYGHVDDIRREATKPEQIINDSDDEIVKAHNFIIWNISNLDKEDILSLSRQVYALTTVKKRSTI</sequence>
<dbReference type="Proteomes" id="UP001554567">
    <property type="component" value="Unassembled WGS sequence"/>
</dbReference>
<gene>
    <name evidence="2" type="ORF">ABW286_22335</name>
</gene>